<evidence type="ECO:0000259" key="18">
    <source>
        <dbReference type="PROSITE" id="PS51160"/>
    </source>
</evidence>
<dbReference type="eggNOG" id="KOG3259">
    <property type="taxonomic scope" value="Eukaryota"/>
</dbReference>
<evidence type="ECO:0000256" key="4">
    <source>
        <dbReference type="ARBA" id="ARBA00005614"/>
    </source>
</evidence>
<dbReference type="EC" id="5.2.1.8" evidence="16"/>
<evidence type="ECO:0000313" key="21">
    <source>
        <dbReference type="Proteomes" id="UP000007494"/>
    </source>
</evidence>
<dbReference type="PROSITE" id="PS01096">
    <property type="entry name" value="PPIC_PPIASE_1"/>
    <property type="match status" value="1"/>
</dbReference>
<evidence type="ECO:0000256" key="16">
    <source>
        <dbReference type="RuleBase" id="RU363014"/>
    </source>
</evidence>
<comment type="subunit">
    <text evidence="13">Interacts with host FBXW7; leading to FBXW7 autoubiquitination and subsequent degradation.</text>
</comment>
<dbReference type="PROSITE" id="PS51160">
    <property type="entry name" value="ACYLPHOSPHATASE_3"/>
    <property type="match status" value="1"/>
</dbReference>
<evidence type="ECO:0000313" key="19">
    <source>
        <dbReference type="EMBL" id="CBZ52965.1"/>
    </source>
</evidence>
<dbReference type="EMBL" id="LN714482">
    <property type="protein sequence ID" value="CEL66950.1"/>
    <property type="molecule type" value="Genomic_DNA"/>
</dbReference>
<comment type="similarity">
    <text evidence="4">Belongs to the acylphosphatase family.</text>
</comment>
<evidence type="ECO:0000256" key="10">
    <source>
        <dbReference type="ARBA" id="ARBA00023235"/>
    </source>
</evidence>
<feature type="domain" description="Acylphosphatase-like" evidence="18">
    <location>
        <begin position="131"/>
        <end position="221"/>
    </location>
</feature>
<comment type="catalytic activity">
    <reaction evidence="11 15">
        <text>an acyl phosphate + H2O = a carboxylate + phosphate + H(+)</text>
        <dbReference type="Rhea" id="RHEA:14965"/>
        <dbReference type="ChEBI" id="CHEBI:15377"/>
        <dbReference type="ChEBI" id="CHEBI:15378"/>
        <dbReference type="ChEBI" id="CHEBI:29067"/>
        <dbReference type="ChEBI" id="CHEBI:43474"/>
        <dbReference type="ChEBI" id="CHEBI:59918"/>
        <dbReference type="EC" id="3.6.1.7"/>
    </reaction>
</comment>
<dbReference type="SUPFAM" id="SSF54975">
    <property type="entry name" value="Acylphosphatase/BLUF domain-like"/>
    <property type="match status" value="1"/>
</dbReference>
<dbReference type="VEuPathDB" id="ToxoDB:NCLIV_0275"/>
<dbReference type="InterPro" id="IPR001792">
    <property type="entry name" value="Acylphosphatase-like_dom"/>
</dbReference>
<accession>F0VGX1</accession>
<proteinExistence type="inferred from homology"/>
<dbReference type="PROSITE" id="PS50198">
    <property type="entry name" value="PPIC_PPIASE_2"/>
    <property type="match status" value="1"/>
</dbReference>
<dbReference type="Proteomes" id="UP000007494">
    <property type="component" value="Chromosome VIIb"/>
</dbReference>
<dbReference type="PROSITE" id="PS00151">
    <property type="entry name" value="ACYLPHOSPHATASE_2"/>
    <property type="match status" value="1"/>
</dbReference>
<dbReference type="PRINTS" id="PR00112">
    <property type="entry name" value="ACYLPHPHTASE"/>
</dbReference>
<dbReference type="PANTHER" id="PTHR10657:SF4">
    <property type="entry name" value="PEPTIDYL-PROLYL CIS-TRANS ISOMERASE-RELATED"/>
    <property type="match status" value="1"/>
</dbReference>
<organism evidence="19 21">
    <name type="scientific">Neospora caninum (strain Liverpool)</name>
    <dbReference type="NCBI Taxonomy" id="572307"/>
    <lineage>
        <taxon>Eukaryota</taxon>
        <taxon>Sar</taxon>
        <taxon>Alveolata</taxon>
        <taxon>Apicomplexa</taxon>
        <taxon>Conoidasida</taxon>
        <taxon>Coccidia</taxon>
        <taxon>Eucoccidiorida</taxon>
        <taxon>Eimeriorina</taxon>
        <taxon>Sarcocystidae</taxon>
        <taxon>Neospora</taxon>
    </lineage>
</organism>
<feature type="active site" evidence="15">
    <location>
        <position position="164"/>
    </location>
</feature>
<dbReference type="InterPro" id="IPR036046">
    <property type="entry name" value="Acylphosphatase-like_dom_sf"/>
</dbReference>
<dbReference type="InterPro" id="IPR000297">
    <property type="entry name" value="PPIase_PpiC"/>
</dbReference>
<dbReference type="Pfam" id="PF00639">
    <property type="entry name" value="Rotamase"/>
    <property type="match status" value="1"/>
</dbReference>
<gene>
    <name evidence="20" type="ORF">BN1204_027540</name>
    <name evidence="19" type="ORF">NCLIV_0275</name>
</gene>
<keyword evidence="8 14" id="KW-0697">Rotamase</keyword>
<evidence type="ECO:0000256" key="14">
    <source>
        <dbReference type="PROSITE-ProRule" id="PRU00278"/>
    </source>
</evidence>
<comment type="catalytic activity">
    <reaction evidence="1 16">
        <text>[protein]-peptidylproline (omega=180) = [protein]-peptidylproline (omega=0)</text>
        <dbReference type="Rhea" id="RHEA:16237"/>
        <dbReference type="Rhea" id="RHEA-COMP:10747"/>
        <dbReference type="Rhea" id="RHEA-COMP:10748"/>
        <dbReference type="ChEBI" id="CHEBI:83833"/>
        <dbReference type="ChEBI" id="CHEBI:83834"/>
        <dbReference type="EC" id="5.2.1.8"/>
    </reaction>
</comment>
<evidence type="ECO:0000313" key="20">
    <source>
        <dbReference type="EMBL" id="CEL66950.1"/>
    </source>
</evidence>
<dbReference type="GO" id="GO:0030430">
    <property type="term" value="C:host cell cytoplasm"/>
    <property type="evidence" value="ECO:0007669"/>
    <property type="project" value="UniProtKB-SubCell"/>
</dbReference>
<dbReference type="InterPro" id="IPR051370">
    <property type="entry name" value="PPIase_Pin1"/>
</dbReference>
<dbReference type="InParanoid" id="F0VGX1"/>
<dbReference type="GO" id="GO:0005829">
    <property type="term" value="C:cytosol"/>
    <property type="evidence" value="ECO:0007669"/>
    <property type="project" value="TreeGrafter"/>
</dbReference>
<keyword evidence="5" id="KW-1048">Host nucleus</keyword>
<protein>
    <recommendedName>
        <fullName evidence="16">Peptidyl-prolyl cis-trans isomerase</fullName>
        <ecNumber evidence="16">5.2.1.8</ecNumber>
    </recommendedName>
</protein>
<evidence type="ECO:0000259" key="17">
    <source>
        <dbReference type="PROSITE" id="PS50198"/>
    </source>
</evidence>
<keyword evidence="10 14" id="KW-0413">Isomerase</keyword>
<dbReference type="PROSITE" id="PS00150">
    <property type="entry name" value="ACYLPHOSPHATASE_1"/>
    <property type="match status" value="1"/>
</dbReference>
<keyword evidence="7" id="KW-0843">Virulence</keyword>
<feature type="domain" description="PpiC" evidence="17">
    <location>
        <begin position="6"/>
        <end position="116"/>
    </location>
</feature>
<dbReference type="GeneID" id="13442996"/>
<dbReference type="Gene3D" id="3.10.50.40">
    <property type="match status" value="1"/>
</dbReference>
<reference evidence="20" key="4">
    <citation type="journal article" date="2015" name="PLoS ONE">
        <title>Comprehensive Evaluation of Toxoplasma gondii VEG and Neospora caninum LIV Genomes with Tachyzoite Stage Transcriptome and Proteome Defines Novel Transcript Features.</title>
        <authorList>
            <person name="Ramaprasad A."/>
            <person name="Mourier T."/>
            <person name="Naeem R."/>
            <person name="Malas T.B."/>
            <person name="Moussa E."/>
            <person name="Panigrahi A."/>
            <person name="Vermont S.J."/>
            <person name="Otto T.D."/>
            <person name="Wastling J."/>
            <person name="Pain A."/>
        </authorList>
    </citation>
    <scope>NUCLEOTIDE SEQUENCE</scope>
    <source>
        <strain evidence="20">Liverpool</strain>
    </source>
</reference>
<evidence type="ECO:0000256" key="9">
    <source>
        <dbReference type="ARBA" id="ARBA00023200"/>
    </source>
</evidence>
<dbReference type="InterPro" id="IPR017968">
    <property type="entry name" value="Acylphosphatase_CS"/>
</dbReference>
<dbReference type="FunFam" id="3.10.50.40:FF:000010">
    <property type="entry name" value="Peptidyl-prolyl cis-trans isomerase Pin1"/>
    <property type="match status" value="1"/>
</dbReference>
<dbReference type="EMBL" id="FR823389">
    <property type="protein sequence ID" value="CBZ52965.1"/>
    <property type="molecule type" value="Genomic_DNA"/>
</dbReference>
<dbReference type="InterPro" id="IPR023058">
    <property type="entry name" value="PPIase_PpiC_CS"/>
</dbReference>
<evidence type="ECO:0000256" key="3">
    <source>
        <dbReference type="ARBA" id="ARBA00004192"/>
    </source>
</evidence>
<dbReference type="OrthoDB" id="2530521at2759"/>
<dbReference type="GO" id="GO:0003998">
    <property type="term" value="F:acylphosphatase activity"/>
    <property type="evidence" value="ECO:0007669"/>
    <property type="project" value="UniProtKB-EC"/>
</dbReference>
<dbReference type="InterPro" id="IPR020456">
    <property type="entry name" value="Acylphosphatase"/>
</dbReference>
<evidence type="ECO:0000256" key="15">
    <source>
        <dbReference type="PROSITE-ProRule" id="PRU00520"/>
    </source>
</evidence>
<evidence type="ECO:0000256" key="1">
    <source>
        <dbReference type="ARBA" id="ARBA00000971"/>
    </source>
</evidence>
<keyword evidence="6 15" id="KW-0378">Hydrolase</keyword>
<dbReference type="PANTHER" id="PTHR10657">
    <property type="entry name" value="PEPTIDYL-PROLYL CIS-TRANS ISOMERASE"/>
    <property type="match status" value="1"/>
</dbReference>
<dbReference type="Pfam" id="PF00708">
    <property type="entry name" value="Acylphosphatase"/>
    <property type="match status" value="1"/>
</dbReference>
<evidence type="ECO:0000256" key="7">
    <source>
        <dbReference type="ARBA" id="ARBA00023026"/>
    </source>
</evidence>
<evidence type="ECO:0000256" key="11">
    <source>
        <dbReference type="ARBA" id="ARBA00047645"/>
    </source>
</evidence>
<evidence type="ECO:0000256" key="5">
    <source>
        <dbReference type="ARBA" id="ARBA00022562"/>
    </source>
</evidence>
<comment type="subcellular location">
    <subcellularLocation>
        <location evidence="3">Host cytoplasm</location>
    </subcellularLocation>
    <subcellularLocation>
        <location evidence="2">Host nucleus</location>
    </subcellularLocation>
</comment>
<evidence type="ECO:0000256" key="2">
    <source>
        <dbReference type="ARBA" id="ARBA00004147"/>
    </source>
</evidence>
<keyword evidence="21" id="KW-1185">Reference proteome</keyword>
<dbReference type="GO" id="GO:0042025">
    <property type="term" value="C:host cell nucleus"/>
    <property type="evidence" value="ECO:0007669"/>
    <property type="project" value="UniProtKB-SubCell"/>
</dbReference>
<dbReference type="GO" id="GO:0005634">
    <property type="term" value="C:nucleus"/>
    <property type="evidence" value="ECO:0007669"/>
    <property type="project" value="TreeGrafter"/>
</dbReference>
<dbReference type="GO" id="GO:0003755">
    <property type="term" value="F:peptidyl-prolyl cis-trans isomerase activity"/>
    <property type="evidence" value="ECO:0007669"/>
    <property type="project" value="UniProtKB-UniRule"/>
</dbReference>
<reference evidence="19" key="1">
    <citation type="submission" date="2011-02" db="EMBL/GenBank/DDBJ databases">
        <authorList>
            <person name="Aslett M."/>
        </authorList>
    </citation>
    <scope>NUCLEOTIDE SEQUENCE</scope>
    <source>
        <strain evidence="19">Liverpool</strain>
    </source>
</reference>
<sequence length="224" mass="24774">MRAAAPDQVRCLHLLIKHNQSRNPISRRTNQAVTKSKEQAHADLSALQSSVCQENFAQLANQYSDCGSFQKGGDLGFFTRGMMQKPFEDASFALQVGEISDIVDTDSGLHLIYRIACGESAPGGGGADLVAVMFEVHGRVQGVFFRVHTQEHAQHLGLTGWVQNMPSGTVKGEAEGPSGQVEKMLHWLRHVGSPQSRIDKLDVLEKKSITERKYSTFDIIRKKR</sequence>
<dbReference type="SUPFAM" id="SSF54534">
    <property type="entry name" value="FKBP-like"/>
    <property type="match status" value="1"/>
</dbReference>
<reference evidence="19" key="2">
    <citation type="submission" date="2011-03" db="EMBL/GenBank/DDBJ databases">
        <title>Comparative genomics and transcriptomics of Neospora caninum and Toxoplasma gondii.</title>
        <authorList>
            <person name="Reid A.J."/>
            <person name="Sohal A."/>
            <person name="Harris D."/>
            <person name="Quail M."/>
            <person name="Sanders M."/>
            <person name="Berriman M."/>
            <person name="Wastling J.M."/>
            <person name="Pain A."/>
        </authorList>
    </citation>
    <scope>NUCLEOTIDE SEQUENCE</scope>
    <source>
        <strain evidence="19">Liverpool</strain>
    </source>
</reference>
<evidence type="ECO:0000256" key="13">
    <source>
        <dbReference type="ARBA" id="ARBA00066165"/>
    </source>
</evidence>
<dbReference type="InterPro" id="IPR046357">
    <property type="entry name" value="PPIase_dom_sf"/>
</dbReference>
<comment type="function">
    <text evidence="12">Peptidyl-prolyl cis/trans isomerase (PPIase) that acts as a key virulence factor by promoting host leukocyte transformation. Binds to and isomerizes specific phosphorylated Ser/Thr-Pro (pSer/Thr-Pro) motifs in a subset of proteins, resulting in conformational changes in the proteins. Promotes host leukocyte transformation by binding to phosphorylated host FBXW7, disrupting dimerization and promoting FBXW7 autoubiquitination and subsequent degradation. Degradation of host FBXW7, leads to stabilization of JUN, which promotes cell transformation.</text>
</comment>
<evidence type="ECO:0000256" key="6">
    <source>
        <dbReference type="ARBA" id="ARBA00022801"/>
    </source>
</evidence>
<dbReference type="AlphaFoldDB" id="F0VGX1"/>
<dbReference type="eggNOG" id="KOG3360">
    <property type="taxonomic scope" value="Eukaryota"/>
</dbReference>
<name>F0VGX1_NEOCL</name>
<reference evidence="21" key="3">
    <citation type="journal article" date="2012" name="PLoS Pathog.">
        <title>Comparative genomics of the apicomplexan parasites Toxoplasma gondii and Neospora caninum: Coccidia differing in host range and transmission strategy.</title>
        <authorList>
            <person name="Reid A.J."/>
            <person name="Vermont S.J."/>
            <person name="Cotton J.A."/>
            <person name="Harris D."/>
            <person name="Hill-Cawthorne G.A."/>
            <person name="Konen-Waisman S."/>
            <person name="Latham S.M."/>
            <person name="Mourier T."/>
            <person name="Norton R."/>
            <person name="Quail M.A."/>
            <person name="Sanders M."/>
            <person name="Shanmugam D."/>
            <person name="Sohal A."/>
            <person name="Wasmuth J.D."/>
            <person name="Brunk B."/>
            <person name="Grigg M.E."/>
            <person name="Howard J.C."/>
            <person name="Parkinson J."/>
            <person name="Roos D.S."/>
            <person name="Trees A.J."/>
            <person name="Berriman M."/>
            <person name="Pain A."/>
            <person name="Wastling J.M."/>
        </authorList>
    </citation>
    <scope>NUCLEOTIDE SEQUENCE [LARGE SCALE GENOMIC DNA]</scope>
    <source>
        <strain evidence="21">Liverpool</strain>
    </source>
</reference>
<evidence type="ECO:0000256" key="12">
    <source>
        <dbReference type="ARBA" id="ARBA00054022"/>
    </source>
</evidence>
<feature type="active site" evidence="15">
    <location>
        <position position="146"/>
    </location>
</feature>
<dbReference type="FunFam" id="3.30.70.100:FF:000011">
    <property type="entry name" value="Acylphosphatase"/>
    <property type="match status" value="1"/>
</dbReference>
<evidence type="ECO:0000256" key="8">
    <source>
        <dbReference type="ARBA" id="ARBA00023110"/>
    </source>
</evidence>
<dbReference type="Gene3D" id="3.30.70.100">
    <property type="match status" value="1"/>
</dbReference>
<keyword evidence="9" id="KW-1035">Host cytoplasm</keyword>
<dbReference type="RefSeq" id="XP_003882997.1">
    <property type="nucleotide sequence ID" value="XM_003882948.1"/>
</dbReference>